<sequence>MNIKLSGTSSTKADGTSNQPLARQRTSWKEDLHLVGGHAYLELVVVGLLLLEACELLLILKGLLKGDRGGGRSVKGTRRSRLQHGTNDQRGKRSRAHDGR</sequence>
<feature type="region of interest" description="Disordered" evidence="1">
    <location>
        <begin position="1"/>
        <end position="24"/>
    </location>
</feature>
<gene>
    <name evidence="2" type="ORF">PCOR1329_LOCUS71618</name>
</gene>
<name>A0ABN9WY39_9DINO</name>
<protein>
    <recommendedName>
        <fullName evidence="4">Copper transporter</fullName>
    </recommendedName>
</protein>
<evidence type="ECO:0000313" key="3">
    <source>
        <dbReference type="Proteomes" id="UP001189429"/>
    </source>
</evidence>
<dbReference type="Proteomes" id="UP001189429">
    <property type="component" value="Unassembled WGS sequence"/>
</dbReference>
<comment type="caution">
    <text evidence="2">The sequence shown here is derived from an EMBL/GenBank/DDBJ whole genome shotgun (WGS) entry which is preliminary data.</text>
</comment>
<accession>A0ABN9WY39</accession>
<proteinExistence type="predicted"/>
<keyword evidence="3" id="KW-1185">Reference proteome</keyword>
<evidence type="ECO:0000313" key="2">
    <source>
        <dbReference type="EMBL" id="CAK0891771.1"/>
    </source>
</evidence>
<organism evidence="2 3">
    <name type="scientific">Prorocentrum cordatum</name>
    <dbReference type="NCBI Taxonomy" id="2364126"/>
    <lineage>
        <taxon>Eukaryota</taxon>
        <taxon>Sar</taxon>
        <taxon>Alveolata</taxon>
        <taxon>Dinophyceae</taxon>
        <taxon>Prorocentrales</taxon>
        <taxon>Prorocentraceae</taxon>
        <taxon>Prorocentrum</taxon>
    </lineage>
</organism>
<dbReference type="EMBL" id="CAUYUJ010019517">
    <property type="protein sequence ID" value="CAK0891771.1"/>
    <property type="molecule type" value="Genomic_DNA"/>
</dbReference>
<reference evidence="2" key="1">
    <citation type="submission" date="2023-10" db="EMBL/GenBank/DDBJ databases">
        <authorList>
            <person name="Chen Y."/>
            <person name="Shah S."/>
            <person name="Dougan E. K."/>
            <person name="Thang M."/>
            <person name="Chan C."/>
        </authorList>
    </citation>
    <scope>NUCLEOTIDE SEQUENCE [LARGE SCALE GENOMIC DNA]</scope>
</reference>
<evidence type="ECO:0000256" key="1">
    <source>
        <dbReference type="SAM" id="MobiDB-lite"/>
    </source>
</evidence>
<feature type="region of interest" description="Disordered" evidence="1">
    <location>
        <begin position="65"/>
        <end position="100"/>
    </location>
</feature>
<feature type="compositionally biased region" description="Basic and acidic residues" evidence="1">
    <location>
        <begin position="87"/>
        <end position="100"/>
    </location>
</feature>
<evidence type="ECO:0008006" key="4">
    <source>
        <dbReference type="Google" id="ProtNLM"/>
    </source>
</evidence>